<proteinExistence type="predicted"/>
<keyword evidence="2" id="KW-1185">Reference proteome</keyword>
<gene>
    <name evidence="1" type="ORF">Vid5_gp81</name>
</gene>
<evidence type="ECO:0000313" key="2">
    <source>
        <dbReference type="Proteomes" id="UP000241629"/>
    </source>
</evidence>
<dbReference type="Proteomes" id="UP000241629">
    <property type="component" value="Segment"/>
</dbReference>
<reference evidence="1 2" key="1">
    <citation type="submission" date="2018-02" db="EMBL/GenBank/DDBJ databases">
        <title>Complete genome sequence of Pantoea phage vB_PagS_Vid5.</title>
        <authorList>
            <person name="Truncaite L."/>
            <person name="Simoliunas E."/>
            <person name="Meskys R."/>
        </authorList>
    </citation>
    <scope>NUCLEOTIDE SEQUENCE [LARGE SCALE GENOMIC DNA]</scope>
</reference>
<name>A0A2P1CKR5_9CAUD</name>
<evidence type="ECO:0000313" key="1">
    <source>
        <dbReference type="EMBL" id="AVJ51836.1"/>
    </source>
</evidence>
<sequence length="80" mass="8862">MPASYKSSLYKLFITMLKSLRVLQSARRANTALASSVLDCTSYTAHSAAIDFRVRLPICKAALMSYTVLRVTVSILLSFK</sequence>
<dbReference type="EMBL" id="MG948468">
    <property type="protein sequence ID" value="AVJ51836.1"/>
    <property type="molecule type" value="Genomic_DNA"/>
</dbReference>
<protein>
    <submittedName>
        <fullName evidence="1">Uncharacterized protein</fullName>
    </submittedName>
</protein>
<accession>A0A2P1CKR5</accession>
<organism evidence="1 2">
    <name type="scientific">Pantoea phage vB_PagS_Vid5</name>
    <dbReference type="NCBI Taxonomy" id="2099652"/>
    <lineage>
        <taxon>Viruses</taxon>
        <taxon>Duplodnaviria</taxon>
        <taxon>Heunggongvirae</taxon>
        <taxon>Uroviricota</taxon>
        <taxon>Caudoviricetes</taxon>
        <taxon>Vidquintavirus</taxon>
        <taxon>Vidquintavirus Vid5</taxon>
    </lineage>
</organism>